<keyword evidence="3" id="KW-1185">Reference proteome</keyword>
<dbReference type="AlphaFoldDB" id="A0A9N8HEU8"/>
<feature type="compositionally biased region" description="Basic residues" evidence="1">
    <location>
        <begin position="171"/>
        <end position="181"/>
    </location>
</feature>
<evidence type="ECO:0000313" key="3">
    <source>
        <dbReference type="Proteomes" id="UP001153069"/>
    </source>
</evidence>
<feature type="compositionally biased region" description="Low complexity" evidence="1">
    <location>
        <begin position="129"/>
        <end position="145"/>
    </location>
</feature>
<evidence type="ECO:0000256" key="1">
    <source>
        <dbReference type="SAM" id="MobiDB-lite"/>
    </source>
</evidence>
<feature type="compositionally biased region" description="Basic and acidic residues" evidence="1">
    <location>
        <begin position="109"/>
        <end position="120"/>
    </location>
</feature>
<gene>
    <name evidence="2" type="ORF">SEMRO_320_G116480.1</name>
</gene>
<name>A0A9N8HEU8_9STRA</name>
<dbReference type="CDD" id="cd14809">
    <property type="entry name" value="bZIP_AUREO-like"/>
    <property type="match status" value="1"/>
</dbReference>
<dbReference type="Proteomes" id="UP001153069">
    <property type="component" value="Unassembled WGS sequence"/>
</dbReference>
<reference evidence="2" key="1">
    <citation type="submission" date="2020-06" db="EMBL/GenBank/DDBJ databases">
        <authorList>
            <consortium name="Plant Systems Biology data submission"/>
        </authorList>
    </citation>
    <scope>NUCLEOTIDE SEQUENCE</scope>
    <source>
        <strain evidence="2">D6</strain>
    </source>
</reference>
<dbReference type="EMBL" id="CAICTM010000319">
    <property type="protein sequence ID" value="CAB9507778.1"/>
    <property type="molecule type" value="Genomic_DNA"/>
</dbReference>
<proteinExistence type="predicted"/>
<sequence>MELVQESPGRSRLEEVVTDEFLAEVVGSTVVGEAVAATSIDFPLPSTIEAATGLLGGELGDYELNEFPSFFNVDSQEMSADLEKLGLEIAAEISVPSSYSAIPFVVDGQDHMDNSSKDTDTAEESSPGPAKTTSVAVATTTPNTAAKKRSAAEISEDEDASAASTPTPNKATRKQTARRVTRSASSTSNSPIMPVPVASDDSPRTTPTRGRLLAPKPTSPAPRRVSTAGCATTSIDTATNGSITVHGGRRIDTSTAHVKALTGTKGAAMCYETVSGTDLDTTVAIPNLAVADSLSAEEKAKFSRDRNRLHAKNTRIRKKAYVDELKKTLDVLVKERDVAIAAKKSKGTIEAEERDVRFRVVQEFLCLRGSNVQALARWTAILEEGVTLCMPNIDWNTTTSGGQGRGERTNPATKRMTTGVKELMKECNEFNSQLKNGPLTYRCDRSTLLMEGSTVVIDWTATSRDPKNLLSMRGTCRASFNPQSNKLHAVELFFDSTPLFGNNT</sequence>
<evidence type="ECO:0000313" key="2">
    <source>
        <dbReference type="EMBL" id="CAB9507778.1"/>
    </source>
</evidence>
<protein>
    <recommendedName>
        <fullName evidence="4">BZIP domain-containing protein</fullName>
    </recommendedName>
</protein>
<feature type="region of interest" description="Disordered" evidence="1">
    <location>
        <begin position="109"/>
        <end position="228"/>
    </location>
</feature>
<dbReference type="OrthoDB" id="48123at2759"/>
<evidence type="ECO:0008006" key="4">
    <source>
        <dbReference type="Google" id="ProtNLM"/>
    </source>
</evidence>
<accession>A0A9N8HEU8</accession>
<organism evidence="2 3">
    <name type="scientific">Seminavis robusta</name>
    <dbReference type="NCBI Taxonomy" id="568900"/>
    <lineage>
        <taxon>Eukaryota</taxon>
        <taxon>Sar</taxon>
        <taxon>Stramenopiles</taxon>
        <taxon>Ochrophyta</taxon>
        <taxon>Bacillariophyta</taxon>
        <taxon>Bacillariophyceae</taxon>
        <taxon>Bacillariophycidae</taxon>
        <taxon>Naviculales</taxon>
        <taxon>Naviculaceae</taxon>
        <taxon>Seminavis</taxon>
    </lineage>
</organism>
<comment type="caution">
    <text evidence="2">The sequence shown here is derived from an EMBL/GenBank/DDBJ whole genome shotgun (WGS) entry which is preliminary data.</text>
</comment>